<accession>A0A310SEZ7</accession>
<gene>
    <name evidence="1" type="ORF">WN48_11252</name>
</gene>
<evidence type="ECO:0000313" key="2">
    <source>
        <dbReference type="Proteomes" id="UP000250275"/>
    </source>
</evidence>
<reference evidence="1 2" key="1">
    <citation type="submission" date="2015-07" db="EMBL/GenBank/DDBJ databases">
        <title>The genome of Eufriesea mexicana.</title>
        <authorList>
            <person name="Pan H."/>
            <person name="Kapheim K."/>
        </authorList>
    </citation>
    <scope>NUCLEOTIDE SEQUENCE [LARGE SCALE GENOMIC DNA]</scope>
    <source>
        <strain evidence="1">0111107269</strain>
        <tissue evidence="1">Whole body</tissue>
    </source>
</reference>
<name>A0A310SEZ7_9HYME</name>
<sequence>MKYCGTIGRPPPASAGSGALHAPNVHARICHACDLARLARPMAPNGEHEPKSDQRSVSEGLSRGKFKNLEEFLSVSCAFWGRRVENGDRLGLLLIVMESSHRTVEKGRRGGEERIGTKRAEASLLGCLKGVPEVSGDIAEGGRPI</sequence>
<dbReference type="AlphaFoldDB" id="A0A310SEZ7"/>
<evidence type="ECO:0000313" key="1">
    <source>
        <dbReference type="EMBL" id="OAD52875.1"/>
    </source>
</evidence>
<dbReference type="EMBL" id="KQ769255">
    <property type="protein sequence ID" value="OAD52875.1"/>
    <property type="molecule type" value="Genomic_DNA"/>
</dbReference>
<keyword evidence="2" id="KW-1185">Reference proteome</keyword>
<dbReference type="Proteomes" id="UP000250275">
    <property type="component" value="Unassembled WGS sequence"/>
</dbReference>
<proteinExistence type="predicted"/>
<protein>
    <submittedName>
        <fullName evidence="1">Uncharacterized protein</fullName>
    </submittedName>
</protein>
<organism evidence="1 2">
    <name type="scientific">Eufriesea mexicana</name>
    <dbReference type="NCBI Taxonomy" id="516756"/>
    <lineage>
        <taxon>Eukaryota</taxon>
        <taxon>Metazoa</taxon>
        <taxon>Ecdysozoa</taxon>
        <taxon>Arthropoda</taxon>
        <taxon>Hexapoda</taxon>
        <taxon>Insecta</taxon>
        <taxon>Pterygota</taxon>
        <taxon>Neoptera</taxon>
        <taxon>Endopterygota</taxon>
        <taxon>Hymenoptera</taxon>
        <taxon>Apocrita</taxon>
        <taxon>Aculeata</taxon>
        <taxon>Apoidea</taxon>
        <taxon>Anthophila</taxon>
        <taxon>Apidae</taxon>
        <taxon>Eufriesea</taxon>
    </lineage>
</organism>